<sequence length="159" mass="17306">MKLKIQPIGLRAANAYVEQHHRHHKASRGHKFSVSVVDEAGRIRGVGIAGRPVSRMLDQDQHLEVVRVCTDGTRNACSMIYGALRRAGIALGYEPHKIITYTLATEPGGSLRAAGWHDDGIAGGGEWGREDPHREVVAPTEKKRRWRAALSAGGEGDGE</sequence>
<organism evidence="2 3">
    <name type="scientific">Leucobacter massiliensis</name>
    <dbReference type="NCBI Taxonomy" id="1686285"/>
    <lineage>
        <taxon>Bacteria</taxon>
        <taxon>Bacillati</taxon>
        <taxon>Actinomycetota</taxon>
        <taxon>Actinomycetes</taxon>
        <taxon>Micrococcales</taxon>
        <taxon>Microbacteriaceae</taxon>
        <taxon>Leucobacter</taxon>
    </lineage>
</organism>
<evidence type="ECO:0000256" key="1">
    <source>
        <dbReference type="SAM" id="MobiDB-lite"/>
    </source>
</evidence>
<dbReference type="InterPro" id="IPR053780">
    <property type="entry name" value="Gp66-like"/>
</dbReference>
<name>A0A2S9QRQ4_9MICO</name>
<accession>A0A2S9QRQ4</accession>
<reference evidence="2 3" key="1">
    <citation type="journal article" date="2017" name="New Microbes New Infect">
        <title>Genome sequence of 'Leucobacter massiliensis' sp. nov. isolated from human pharynx after travel to the 2014 Hajj.</title>
        <authorList>
            <person name="Leangapichart T."/>
            <person name="Gautret P."/>
            <person name="Nguyen T.T."/>
            <person name="Armstrong N."/>
            <person name="Rolain J.M."/>
        </authorList>
    </citation>
    <scope>NUCLEOTIDE SEQUENCE [LARGE SCALE GENOMIC DNA]</scope>
    <source>
        <strain evidence="2 3">122RC15</strain>
    </source>
</reference>
<protein>
    <submittedName>
        <fullName evidence="2">Uncharacterized protein</fullName>
    </submittedName>
</protein>
<dbReference type="AlphaFoldDB" id="A0A2S9QRQ4"/>
<gene>
    <name evidence="2" type="ORF">B4915_02155</name>
</gene>
<dbReference type="NCBIfam" id="NF045478">
    <property type="entry name" value="XF1762_fam"/>
    <property type="match status" value="1"/>
</dbReference>
<evidence type="ECO:0000313" key="3">
    <source>
        <dbReference type="Proteomes" id="UP000238650"/>
    </source>
</evidence>
<dbReference type="Proteomes" id="UP000238650">
    <property type="component" value="Unassembled WGS sequence"/>
</dbReference>
<evidence type="ECO:0000313" key="2">
    <source>
        <dbReference type="EMBL" id="PRI12258.1"/>
    </source>
</evidence>
<dbReference type="EMBL" id="MWZD01000013">
    <property type="protein sequence ID" value="PRI12258.1"/>
    <property type="molecule type" value="Genomic_DNA"/>
</dbReference>
<proteinExistence type="predicted"/>
<feature type="region of interest" description="Disordered" evidence="1">
    <location>
        <begin position="122"/>
        <end position="159"/>
    </location>
</feature>
<keyword evidence="3" id="KW-1185">Reference proteome</keyword>
<feature type="compositionally biased region" description="Basic and acidic residues" evidence="1">
    <location>
        <begin position="127"/>
        <end position="136"/>
    </location>
</feature>
<comment type="caution">
    <text evidence="2">The sequence shown here is derived from an EMBL/GenBank/DDBJ whole genome shotgun (WGS) entry which is preliminary data.</text>
</comment>